<dbReference type="InterPro" id="IPR014811">
    <property type="entry name" value="ArgoL1"/>
</dbReference>
<keyword evidence="2" id="KW-0678">Repressor</keyword>
<dbReference type="Pfam" id="PF16488">
    <property type="entry name" value="ArgoL2"/>
    <property type="match status" value="1"/>
</dbReference>
<dbReference type="SMART" id="SM00950">
    <property type="entry name" value="Piwi"/>
    <property type="match status" value="1"/>
</dbReference>
<name>A0A5N5EVM0_9ROSA</name>
<dbReference type="InterPro" id="IPR036085">
    <property type="entry name" value="PAZ_dom_sf"/>
</dbReference>
<dbReference type="Proteomes" id="UP000327157">
    <property type="component" value="Chromosome 7"/>
</dbReference>
<comment type="caution">
    <text evidence="9">The sequence shown here is derived from an EMBL/GenBank/DDBJ whole genome shotgun (WGS) entry which is preliminary data.</text>
</comment>
<dbReference type="InterPro" id="IPR012337">
    <property type="entry name" value="RNaseH-like_sf"/>
</dbReference>
<dbReference type="Gene3D" id="3.40.50.2300">
    <property type="match status" value="1"/>
</dbReference>
<evidence type="ECO:0000259" key="8">
    <source>
        <dbReference type="PROSITE" id="PS50822"/>
    </source>
</evidence>
<dbReference type="EMBL" id="SMOL01000781">
    <property type="protein sequence ID" value="KAB2594906.1"/>
    <property type="molecule type" value="Genomic_DNA"/>
</dbReference>
<feature type="transmembrane region" description="Helical" evidence="6">
    <location>
        <begin position="53"/>
        <end position="74"/>
    </location>
</feature>
<dbReference type="SUPFAM" id="SSF53098">
    <property type="entry name" value="Ribonuclease H-like"/>
    <property type="match status" value="1"/>
</dbReference>
<dbReference type="Pfam" id="PF02171">
    <property type="entry name" value="Piwi"/>
    <property type="match status" value="1"/>
</dbReference>
<feature type="domain" description="PAZ" evidence="7">
    <location>
        <begin position="371"/>
        <end position="484"/>
    </location>
</feature>
<dbReference type="GO" id="GO:0003723">
    <property type="term" value="F:RNA binding"/>
    <property type="evidence" value="ECO:0007669"/>
    <property type="project" value="InterPro"/>
</dbReference>
<keyword evidence="4" id="KW-0687">Ribonucleoprotein</keyword>
<dbReference type="PROSITE" id="PS50821">
    <property type="entry name" value="PAZ"/>
    <property type="match status" value="1"/>
</dbReference>
<dbReference type="Pfam" id="PF02170">
    <property type="entry name" value="PAZ"/>
    <property type="match status" value="1"/>
</dbReference>
<evidence type="ECO:0000313" key="9">
    <source>
        <dbReference type="EMBL" id="KAB2594906.1"/>
    </source>
</evidence>
<dbReference type="InterPro" id="IPR032472">
    <property type="entry name" value="ArgoL2"/>
</dbReference>
<evidence type="ECO:0000313" key="10">
    <source>
        <dbReference type="Proteomes" id="UP000327157"/>
    </source>
</evidence>
<dbReference type="InterPro" id="IPR032474">
    <property type="entry name" value="Argonaute_N"/>
</dbReference>
<evidence type="ECO:0000256" key="4">
    <source>
        <dbReference type="ARBA" id="ARBA00023274"/>
    </source>
</evidence>
<dbReference type="SUPFAM" id="SSF101690">
    <property type="entry name" value="PAZ domain"/>
    <property type="match status" value="1"/>
</dbReference>
<sequence length="1001" mass="112607">MKSQGQYRNQKIRSWGIERQAEHAAPSHWIWTTHNAIMPLRPLQAENPNHSPILLCWILSFSLFWWVSLSIFFIRSLSQIFRALMLLSTEMERLNPDGLELPPPPPIIPPNVVPIVAGEKSLELFKKASAPKRVPMARTGNGTKGQKIPLLTNHFKVAVNKSDDYFFHYSIAMSYEDGTPVDGKGIGRKVLDKVKQTYAMELANKEFAYDGEKSLFTVGPLPHNRLEFTVVLDDVSSTRRTASPGGGSNRADSEGDRKRVKKQFQSKQLNVLINYATKIPMQAIVNAIRGQDSEHFQEAVRVLDIVLRQNAAKQGCLLVRQSFFHNNPRNFADLGSGVLGCRGFHSSFRATQGGLSLNMDVSTTMIVKPGPVLDFLMLNQNVKTPYQIDWTKAKRMLKNLRITTYSSKMEYKITGLSDRPCKEQRFFLKSKKGQDGDGEEITVSKYFAVYKNLPLRDSADFPCINVGKPKKPSYFPLELCDLVSLQRYTKSLTNLQRASLVEKSRQKPQERMSVLRDALRTSNYDADLMLRSSGVSIGADFVHVEGRVLPAPKLKVGNGEDFFPRNGRWNFNNKKLVQPVTIDRWAIVNFSARCDTRNLVSNMMKCGNMKGIAIKEPFMVFDESNQHRREPAPVRVDKMFEYIKSKLPGPPQLLLCILSERKNSDIYGPWKRKNLSELGIVTQCIAPTKVNDQYITNVLLKINAKMGGMNSLLSVEHSPSIPLVSKRPTLILGMDVSHGSPGRSDVPSIAAVVSSRHWPLISRYRAAVRTQSPKVEMIASLFKPVSDKEDDGIIRELLMDFYATSGSRKPDQIIIFRDGVSESQFNQVLNVELDQIIEACKFLDETWSPKFMLIVAQKNHHTKFFQTHSPDNVPPGTIIDNKVCHPKNNDFYLCSHAGMIGTTRPTHYHVLYDELGFSADDLQELVHSLSYVYQRSTTAISVVAPICYAHLAAAQISQFIKFDEMSETASSHGGGVTVPGAVPVPELPKLHKNVINSMFFC</sequence>
<dbReference type="SMART" id="SM01163">
    <property type="entry name" value="DUF1785"/>
    <property type="match status" value="1"/>
</dbReference>
<evidence type="ECO:0000256" key="1">
    <source>
        <dbReference type="ARBA" id="ARBA00008201"/>
    </source>
</evidence>
<dbReference type="InterPro" id="IPR003165">
    <property type="entry name" value="Piwi"/>
</dbReference>
<evidence type="ECO:0000256" key="3">
    <source>
        <dbReference type="ARBA" id="ARBA00023158"/>
    </source>
</evidence>
<organism evidence="9 10">
    <name type="scientific">Pyrus ussuriensis x Pyrus communis</name>
    <dbReference type="NCBI Taxonomy" id="2448454"/>
    <lineage>
        <taxon>Eukaryota</taxon>
        <taxon>Viridiplantae</taxon>
        <taxon>Streptophyta</taxon>
        <taxon>Embryophyta</taxon>
        <taxon>Tracheophyta</taxon>
        <taxon>Spermatophyta</taxon>
        <taxon>Magnoliopsida</taxon>
        <taxon>eudicotyledons</taxon>
        <taxon>Gunneridae</taxon>
        <taxon>Pentapetalae</taxon>
        <taxon>rosids</taxon>
        <taxon>fabids</taxon>
        <taxon>Rosales</taxon>
        <taxon>Rosaceae</taxon>
        <taxon>Amygdaloideae</taxon>
        <taxon>Maleae</taxon>
        <taxon>Pyrus</taxon>
    </lineage>
</organism>
<keyword evidence="10" id="KW-1185">Reference proteome</keyword>
<dbReference type="Pfam" id="PF16486">
    <property type="entry name" value="ArgoN"/>
    <property type="match status" value="1"/>
</dbReference>
<protein>
    <submittedName>
        <fullName evidence="9">Protein argonaute 4A-like</fullName>
    </submittedName>
</protein>
<dbReference type="CDD" id="cd04657">
    <property type="entry name" value="Piwi_ago-like"/>
    <property type="match status" value="1"/>
</dbReference>
<comment type="similarity">
    <text evidence="1">Belongs to the argonaute family. Ago subfamily.</text>
</comment>
<keyword evidence="6" id="KW-0812">Transmembrane</keyword>
<reference evidence="9 10" key="3">
    <citation type="submission" date="2019-11" db="EMBL/GenBank/DDBJ databases">
        <title>A de novo genome assembly of a pear dwarfing rootstock.</title>
        <authorList>
            <person name="Wang F."/>
            <person name="Wang J."/>
            <person name="Li S."/>
            <person name="Zhang Y."/>
            <person name="Fang M."/>
            <person name="Ma L."/>
            <person name="Zhao Y."/>
            <person name="Jiang S."/>
        </authorList>
    </citation>
    <scope>NUCLEOTIDE SEQUENCE [LARGE SCALE GENOMIC DNA]</scope>
    <source>
        <strain evidence="9">S2</strain>
        <tissue evidence="9">Leaf</tissue>
    </source>
</reference>
<dbReference type="PROSITE" id="PS50822">
    <property type="entry name" value="PIWI"/>
    <property type="match status" value="1"/>
</dbReference>
<accession>A0A5N5EVM0</accession>
<dbReference type="GO" id="GO:0051607">
    <property type="term" value="P:defense response to virus"/>
    <property type="evidence" value="ECO:0007669"/>
    <property type="project" value="UniProtKB-ARBA"/>
</dbReference>
<dbReference type="InterPro" id="IPR032473">
    <property type="entry name" value="Argonaute_Mid_dom"/>
</dbReference>
<reference evidence="9 10" key="1">
    <citation type="submission" date="2019-09" db="EMBL/GenBank/DDBJ databases">
        <authorList>
            <person name="Ou C."/>
        </authorList>
    </citation>
    <scope>NUCLEOTIDE SEQUENCE [LARGE SCALE GENOMIC DNA]</scope>
    <source>
        <strain evidence="9">S2</strain>
        <tissue evidence="9">Leaf</tissue>
    </source>
</reference>
<dbReference type="CDD" id="cd02846">
    <property type="entry name" value="PAZ_argonaute_like"/>
    <property type="match status" value="1"/>
</dbReference>
<keyword evidence="6" id="KW-0472">Membrane</keyword>
<evidence type="ECO:0000259" key="7">
    <source>
        <dbReference type="PROSITE" id="PS50821"/>
    </source>
</evidence>
<feature type="domain" description="Piwi" evidence="8">
    <location>
        <begin position="653"/>
        <end position="961"/>
    </location>
</feature>
<dbReference type="InterPro" id="IPR045246">
    <property type="entry name" value="Piwi_ago-like"/>
</dbReference>
<evidence type="ECO:0000256" key="5">
    <source>
        <dbReference type="SAM" id="MobiDB-lite"/>
    </source>
</evidence>
<feature type="region of interest" description="Disordered" evidence="5">
    <location>
        <begin position="238"/>
        <end position="260"/>
    </location>
</feature>
<dbReference type="GO" id="GO:0031047">
    <property type="term" value="P:regulatory ncRNA-mediated gene silencing"/>
    <property type="evidence" value="ECO:0007669"/>
    <property type="project" value="UniProtKB-KW"/>
</dbReference>
<gene>
    <name evidence="9" type="ORF">D8674_030356</name>
</gene>
<dbReference type="Pfam" id="PF16487">
    <property type="entry name" value="ArgoMid"/>
    <property type="match status" value="1"/>
</dbReference>
<dbReference type="AlphaFoldDB" id="A0A5N5EVM0"/>
<dbReference type="OrthoDB" id="10252740at2759"/>
<evidence type="ECO:0000256" key="6">
    <source>
        <dbReference type="SAM" id="Phobius"/>
    </source>
</evidence>
<reference evidence="10" key="2">
    <citation type="submission" date="2019-10" db="EMBL/GenBank/DDBJ databases">
        <title>A de novo genome assembly of a pear dwarfing rootstock.</title>
        <authorList>
            <person name="Wang F."/>
            <person name="Wang J."/>
            <person name="Li S."/>
            <person name="Zhang Y."/>
            <person name="Fang M."/>
            <person name="Ma L."/>
            <person name="Zhao Y."/>
            <person name="Jiang S."/>
        </authorList>
    </citation>
    <scope>NUCLEOTIDE SEQUENCE [LARGE SCALE GENOMIC DNA]</scope>
</reference>
<dbReference type="InterPro" id="IPR036397">
    <property type="entry name" value="RNaseH_sf"/>
</dbReference>
<dbReference type="PANTHER" id="PTHR22891">
    <property type="entry name" value="EUKARYOTIC TRANSLATION INITIATION FACTOR 2C"/>
    <property type="match status" value="1"/>
</dbReference>
<dbReference type="GO" id="GO:1990904">
    <property type="term" value="C:ribonucleoprotein complex"/>
    <property type="evidence" value="ECO:0007669"/>
    <property type="project" value="UniProtKB-KW"/>
</dbReference>
<dbReference type="InterPro" id="IPR003100">
    <property type="entry name" value="PAZ_dom"/>
</dbReference>
<dbReference type="FunFam" id="3.30.420.10:FF:000091">
    <property type="entry name" value="Protein argonaute 3"/>
    <property type="match status" value="1"/>
</dbReference>
<dbReference type="Gene3D" id="2.170.260.10">
    <property type="entry name" value="paz domain"/>
    <property type="match status" value="1"/>
</dbReference>
<keyword evidence="6" id="KW-1133">Transmembrane helix</keyword>
<dbReference type="Gene3D" id="3.30.420.10">
    <property type="entry name" value="Ribonuclease H-like superfamily/Ribonuclease H"/>
    <property type="match status" value="1"/>
</dbReference>
<dbReference type="Pfam" id="PF08699">
    <property type="entry name" value="ArgoL1"/>
    <property type="match status" value="1"/>
</dbReference>
<proteinExistence type="inferred from homology"/>
<evidence type="ECO:0000256" key="2">
    <source>
        <dbReference type="ARBA" id="ARBA00022491"/>
    </source>
</evidence>
<keyword evidence="3" id="KW-0943">RNA-mediated gene silencing</keyword>